<dbReference type="InterPro" id="IPR010131">
    <property type="entry name" value="MdtP/NodT-like"/>
</dbReference>
<evidence type="ECO:0000313" key="3">
    <source>
        <dbReference type="Proteomes" id="UP000187735"/>
    </source>
</evidence>
<dbReference type="EMBL" id="CP017641">
    <property type="protein sequence ID" value="APZ95633.1"/>
    <property type="molecule type" value="Genomic_DNA"/>
</dbReference>
<feature type="coiled-coil region" evidence="1">
    <location>
        <begin position="245"/>
        <end position="276"/>
    </location>
</feature>
<dbReference type="PANTHER" id="PTHR30203:SF33">
    <property type="entry name" value="BLR4455 PROTEIN"/>
    <property type="match status" value="1"/>
</dbReference>
<dbReference type="PANTHER" id="PTHR30203">
    <property type="entry name" value="OUTER MEMBRANE CATION EFFLUX PROTEIN"/>
    <property type="match status" value="1"/>
</dbReference>
<evidence type="ECO:0000256" key="1">
    <source>
        <dbReference type="SAM" id="Coils"/>
    </source>
</evidence>
<accession>A0A1P8WNJ6</accession>
<reference evidence="2 3" key="1">
    <citation type="journal article" date="2016" name="Front. Microbiol.">
        <title>Fuerstia marisgermanicae gen. nov., sp. nov., an Unusual Member of the Phylum Planctomycetes from the German Wadden Sea.</title>
        <authorList>
            <person name="Kohn T."/>
            <person name="Heuer A."/>
            <person name="Jogler M."/>
            <person name="Vollmers J."/>
            <person name="Boedeker C."/>
            <person name="Bunk B."/>
            <person name="Rast P."/>
            <person name="Borchert D."/>
            <person name="Glockner I."/>
            <person name="Freese H.M."/>
            <person name="Klenk H.P."/>
            <person name="Overmann J."/>
            <person name="Kaster A.K."/>
            <person name="Rohde M."/>
            <person name="Wiegand S."/>
            <person name="Jogler C."/>
        </authorList>
    </citation>
    <scope>NUCLEOTIDE SEQUENCE [LARGE SCALE GENOMIC DNA]</scope>
    <source>
        <strain evidence="2 3">NH11</strain>
    </source>
</reference>
<keyword evidence="1" id="KW-0175">Coiled coil</keyword>
<proteinExistence type="predicted"/>
<dbReference type="GO" id="GO:0015562">
    <property type="term" value="F:efflux transmembrane transporter activity"/>
    <property type="evidence" value="ECO:0007669"/>
    <property type="project" value="InterPro"/>
</dbReference>
<evidence type="ECO:0000313" key="2">
    <source>
        <dbReference type="EMBL" id="APZ95633.1"/>
    </source>
</evidence>
<gene>
    <name evidence="2" type="ORF">Fuma_05292</name>
</gene>
<keyword evidence="3" id="KW-1185">Reference proteome</keyword>
<dbReference type="Gene3D" id="1.20.1600.10">
    <property type="entry name" value="Outer membrane efflux proteins (OEP)"/>
    <property type="match status" value="2"/>
</dbReference>
<name>A0A1P8WNJ6_9PLAN</name>
<dbReference type="KEGG" id="fmr:Fuma_05292"/>
<dbReference type="Proteomes" id="UP000187735">
    <property type="component" value="Chromosome"/>
</dbReference>
<sequence>MAERTEPIFFLPDRSVQAAAHSRMADFSDPDCGPLPPDDPAAARFMDCPYKAKGSRVWHERGQLADIEFEHWRSFLPQDDEGVVPLNRQTAMELALLHSRDYQTQVEGVYLQALPVSLQRFQFDAQWTGGAGLAFLQRGGHTAGSTRTLSLTDGLGVSKRFATGGQLLADFSNAMTWEYNGGVSSAASVLSFQFLQPLMRRAFREVQLEPLTQAERNLLYSVRDFARFRRTFFVSTVGTNGYLGLLAVAQAIRNEEANLESLRRNLEEHIALYETNQASQFQVDQVYQEYAQGRLSLMRAQATYNTELDRYKLQLGLPSTLHVKLNSEELKQFELNDPRLEKLTDRNDATRIGLLQFSEDELPSMSELRPFYAECEAMLDLIPELTSEVKSELETWTARLKADTERTSGDPDDEASVERQRELELAERLTKVISEILAEFPADVEQLETARTAIDADKPLLAWEALNLLCGDQLRERLDSLFVVQTQVRVYLIQTKPVEISEDTAIWLAENNRLDLKNQQGRVVDAYRRTEVAADLLEADLDLVLGADLGTDPGRINPLRFDSSASTLRAGLQFDGPLNRMAERNDYRASQIEYQRARRNYMAARDSILFDVRKILRNLNLNRFSFEISRQQLITAARQVEQAQIDLRNAEQSDSNLTRNLLQALQSLLQARNSLIASWVSYETSRMQLHQALGILQVDDSGSWINDGQTFDNFLDINDAPLGFERELDPGLDGDASGDEEVPVL</sequence>
<dbReference type="STRING" id="1891926.Fuma_05292"/>
<feature type="coiled-coil region" evidence="1">
    <location>
        <begin position="633"/>
        <end position="660"/>
    </location>
</feature>
<protein>
    <submittedName>
        <fullName evidence="2">Outer membrane efflux protein</fullName>
    </submittedName>
</protein>
<organism evidence="2 3">
    <name type="scientific">Fuerstiella marisgermanici</name>
    <dbReference type="NCBI Taxonomy" id="1891926"/>
    <lineage>
        <taxon>Bacteria</taxon>
        <taxon>Pseudomonadati</taxon>
        <taxon>Planctomycetota</taxon>
        <taxon>Planctomycetia</taxon>
        <taxon>Planctomycetales</taxon>
        <taxon>Planctomycetaceae</taxon>
        <taxon>Fuerstiella</taxon>
    </lineage>
</organism>
<dbReference type="SUPFAM" id="SSF56954">
    <property type="entry name" value="Outer membrane efflux proteins (OEP)"/>
    <property type="match status" value="2"/>
</dbReference>
<dbReference type="AlphaFoldDB" id="A0A1P8WNJ6"/>